<accession>A0ACC3SAC5</accession>
<sequence length="337" mass="37504">MDSRSEAVAALSTDALAQVRLFRRQFLQLLEIPSLCWPAAEYLRNSNVQEWLYENLLEEGENAFLPPERYRMRVLKPLVARIEQSIIDPEEDEISDNLMSTLSCFLFGSLPSEAEAAQKKSWVTYTAIPSNSPLLPHEPYVKLQENRNIISGAGTTGLRTWEAALHLGSYFLSSPEREAIIKGKNVLELGAGTGFLSILCKKVLGAGRVTITDGDEGVVDALKQNLFFEDLGPPTEAGVLWWGRALQGSWVARLAEKEPYDVIIGADVTYDKGVIGALVSTMRECFELWPKVQIIISATIRNEETFAAFEHACGKHFENVIRTIEIDRTGRSQCLPG</sequence>
<reference evidence="1" key="1">
    <citation type="submission" date="2024-02" db="EMBL/GenBank/DDBJ databases">
        <title>Metagenome Assembled Genome of Zalaria obscura JY119.</title>
        <authorList>
            <person name="Vighnesh L."/>
            <person name="Jagadeeshwari U."/>
            <person name="Venkata Ramana C."/>
            <person name="Sasikala C."/>
        </authorList>
    </citation>
    <scope>NUCLEOTIDE SEQUENCE</scope>
    <source>
        <strain evidence="1">JY119</strain>
    </source>
</reference>
<name>A0ACC3SAC5_9PEZI</name>
<comment type="caution">
    <text evidence="1">The sequence shown here is derived from an EMBL/GenBank/DDBJ whole genome shotgun (WGS) entry which is preliminary data.</text>
</comment>
<dbReference type="EMBL" id="JAMKPW020000033">
    <property type="protein sequence ID" value="KAK8202100.1"/>
    <property type="molecule type" value="Genomic_DNA"/>
</dbReference>
<evidence type="ECO:0000313" key="2">
    <source>
        <dbReference type="Proteomes" id="UP001320706"/>
    </source>
</evidence>
<evidence type="ECO:0000313" key="1">
    <source>
        <dbReference type="EMBL" id="KAK8202100.1"/>
    </source>
</evidence>
<keyword evidence="2" id="KW-1185">Reference proteome</keyword>
<gene>
    <name evidence="1" type="ORF">M8818_005626</name>
</gene>
<dbReference type="Proteomes" id="UP001320706">
    <property type="component" value="Unassembled WGS sequence"/>
</dbReference>
<organism evidence="1 2">
    <name type="scientific">Zalaria obscura</name>
    <dbReference type="NCBI Taxonomy" id="2024903"/>
    <lineage>
        <taxon>Eukaryota</taxon>
        <taxon>Fungi</taxon>
        <taxon>Dikarya</taxon>
        <taxon>Ascomycota</taxon>
        <taxon>Pezizomycotina</taxon>
        <taxon>Dothideomycetes</taxon>
        <taxon>Dothideomycetidae</taxon>
        <taxon>Dothideales</taxon>
        <taxon>Zalariaceae</taxon>
        <taxon>Zalaria</taxon>
    </lineage>
</organism>
<protein>
    <submittedName>
        <fullName evidence="1">Uncharacterized protein</fullName>
    </submittedName>
</protein>
<proteinExistence type="predicted"/>